<dbReference type="AlphaFoldDB" id="A0A9P6QT66"/>
<dbReference type="EMBL" id="JAAAIP010002522">
    <property type="protein sequence ID" value="KAG0299669.1"/>
    <property type="molecule type" value="Genomic_DNA"/>
</dbReference>
<evidence type="ECO:0000313" key="2">
    <source>
        <dbReference type="EMBL" id="KAG0299669.1"/>
    </source>
</evidence>
<sequence>MVAITTTTTSELPDVNHDSDAEAPTGGWGGPPAKETIQEGQVLKAGYLMKKGERLK</sequence>
<feature type="region of interest" description="Disordered" evidence="1">
    <location>
        <begin position="1"/>
        <end position="39"/>
    </location>
</feature>
<protein>
    <submittedName>
        <fullName evidence="2">Uncharacterized protein</fullName>
    </submittedName>
</protein>
<comment type="caution">
    <text evidence="2">The sequence shown here is derived from an EMBL/GenBank/DDBJ whole genome shotgun (WGS) entry which is preliminary data.</text>
</comment>
<organism evidence="2 3">
    <name type="scientific">Dissophora globulifera</name>
    <dbReference type="NCBI Taxonomy" id="979702"/>
    <lineage>
        <taxon>Eukaryota</taxon>
        <taxon>Fungi</taxon>
        <taxon>Fungi incertae sedis</taxon>
        <taxon>Mucoromycota</taxon>
        <taxon>Mortierellomycotina</taxon>
        <taxon>Mortierellomycetes</taxon>
        <taxon>Mortierellales</taxon>
        <taxon>Mortierellaceae</taxon>
        <taxon>Dissophora</taxon>
    </lineage>
</organism>
<gene>
    <name evidence="2" type="ORF">BGZ99_004069</name>
</gene>
<feature type="non-terminal residue" evidence="2">
    <location>
        <position position="56"/>
    </location>
</feature>
<keyword evidence="3" id="KW-1185">Reference proteome</keyword>
<name>A0A9P6QT66_9FUNG</name>
<reference evidence="2" key="1">
    <citation type="journal article" date="2020" name="Fungal Divers.">
        <title>Resolving the Mortierellaceae phylogeny through synthesis of multi-gene phylogenetics and phylogenomics.</title>
        <authorList>
            <person name="Vandepol N."/>
            <person name="Liber J."/>
            <person name="Desiro A."/>
            <person name="Na H."/>
            <person name="Kennedy M."/>
            <person name="Barry K."/>
            <person name="Grigoriev I.V."/>
            <person name="Miller A.N."/>
            <person name="O'Donnell K."/>
            <person name="Stajich J.E."/>
            <person name="Bonito G."/>
        </authorList>
    </citation>
    <scope>NUCLEOTIDE SEQUENCE</scope>
    <source>
        <strain evidence="2">REB-010B</strain>
    </source>
</reference>
<proteinExistence type="predicted"/>
<accession>A0A9P6QT66</accession>
<dbReference type="Proteomes" id="UP000738325">
    <property type="component" value="Unassembled WGS sequence"/>
</dbReference>
<feature type="compositionally biased region" description="Polar residues" evidence="1">
    <location>
        <begin position="1"/>
        <end position="11"/>
    </location>
</feature>
<dbReference type="OrthoDB" id="2444081at2759"/>
<evidence type="ECO:0000313" key="3">
    <source>
        <dbReference type="Proteomes" id="UP000738325"/>
    </source>
</evidence>
<evidence type="ECO:0000256" key="1">
    <source>
        <dbReference type="SAM" id="MobiDB-lite"/>
    </source>
</evidence>